<comment type="catalytic activity">
    <reaction evidence="4">
        <text>a 2-demethylmenaquinol + S-adenosyl-L-methionine = a menaquinol + S-adenosyl-L-homocysteine + H(+)</text>
        <dbReference type="Rhea" id="RHEA:42640"/>
        <dbReference type="Rhea" id="RHEA-COMP:9539"/>
        <dbReference type="Rhea" id="RHEA-COMP:9563"/>
        <dbReference type="ChEBI" id="CHEBI:15378"/>
        <dbReference type="ChEBI" id="CHEBI:18151"/>
        <dbReference type="ChEBI" id="CHEBI:55437"/>
        <dbReference type="ChEBI" id="CHEBI:57856"/>
        <dbReference type="ChEBI" id="CHEBI:59789"/>
        <dbReference type="EC" id="2.1.1.163"/>
    </reaction>
</comment>
<gene>
    <name evidence="4" type="primary">menG</name>
    <name evidence="5" type="ORF">J2S04_002825</name>
</gene>
<dbReference type="PANTHER" id="PTHR43591:SF24">
    <property type="entry name" value="2-METHOXY-6-POLYPRENYL-1,4-BENZOQUINOL METHYLASE, MITOCHONDRIAL"/>
    <property type="match status" value="1"/>
</dbReference>
<keyword evidence="1 4" id="KW-0489">Methyltransferase</keyword>
<keyword evidence="6" id="KW-1185">Reference proteome</keyword>
<dbReference type="NCBIfam" id="NF001244">
    <property type="entry name" value="PRK00216.1-5"/>
    <property type="match status" value="1"/>
</dbReference>
<dbReference type="Pfam" id="PF01209">
    <property type="entry name" value="Ubie_methyltran"/>
    <property type="match status" value="1"/>
</dbReference>
<dbReference type="SUPFAM" id="SSF53335">
    <property type="entry name" value="S-adenosyl-L-methionine-dependent methyltransferases"/>
    <property type="match status" value="1"/>
</dbReference>
<dbReference type="GO" id="GO:0032259">
    <property type="term" value="P:methylation"/>
    <property type="evidence" value="ECO:0007669"/>
    <property type="project" value="UniProtKB-KW"/>
</dbReference>
<dbReference type="PROSITE" id="PS01183">
    <property type="entry name" value="UBIE_1"/>
    <property type="match status" value="1"/>
</dbReference>
<dbReference type="EMBL" id="JAURUO010000024">
    <property type="protein sequence ID" value="MDP9729851.1"/>
    <property type="molecule type" value="Genomic_DNA"/>
</dbReference>
<sequence length="244" mass="27697">MKTNVSKADYVHEVFSQIADRYDFMNSVLSFQQHHLWRRFTMKKLKIQPGAQVLDVAAGTGAWTFSLAEAVGPKGKVIGLDFCKEMLDVGRERKIKMGQRANHIEFIEGDAMQLPFPDNSFDAVTIGFALRNVPDIHQCLREMRRVVKPGGHVVSLELSKPESTYFRKLYYFYFYNILPKIGYLAVGKKAPYAWLPESLTNFPNRLELEHIFHEVGLVNVKSYALTGGIAALHMGEKGEEPNSI</sequence>
<comment type="caution">
    <text evidence="4">Lacks conserved residue(s) required for the propagation of feature annotation.</text>
</comment>
<dbReference type="PROSITE" id="PS51608">
    <property type="entry name" value="SAM_MT_UBIE"/>
    <property type="match status" value="1"/>
</dbReference>
<dbReference type="EC" id="2.1.1.163" evidence="4"/>
<comment type="similarity">
    <text evidence="4">Belongs to the class I-like SAM-binding methyltransferase superfamily. MenG/UbiE family.</text>
</comment>
<evidence type="ECO:0000313" key="5">
    <source>
        <dbReference type="EMBL" id="MDP9729851.1"/>
    </source>
</evidence>
<feature type="binding site" evidence="4">
    <location>
        <begin position="110"/>
        <end position="111"/>
    </location>
    <ligand>
        <name>S-adenosyl-L-methionine</name>
        <dbReference type="ChEBI" id="CHEBI:59789"/>
    </ligand>
</feature>
<feature type="binding site" evidence="4">
    <location>
        <position position="81"/>
    </location>
    <ligand>
        <name>S-adenosyl-L-methionine</name>
        <dbReference type="ChEBI" id="CHEBI:59789"/>
    </ligand>
</feature>
<evidence type="ECO:0000313" key="6">
    <source>
        <dbReference type="Proteomes" id="UP001229209"/>
    </source>
</evidence>
<dbReference type="HAMAP" id="MF_01813">
    <property type="entry name" value="MenG_UbiE_methyltr"/>
    <property type="match status" value="1"/>
</dbReference>
<dbReference type="RefSeq" id="WP_203115457.1">
    <property type="nucleotide sequence ID" value="NZ_JAURUO010000024.1"/>
</dbReference>
<evidence type="ECO:0000256" key="2">
    <source>
        <dbReference type="ARBA" id="ARBA00022679"/>
    </source>
</evidence>
<dbReference type="InterPro" id="IPR023576">
    <property type="entry name" value="UbiE/COQ5_MeTrFase_CS"/>
</dbReference>
<dbReference type="Proteomes" id="UP001229209">
    <property type="component" value="Unassembled WGS sequence"/>
</dbReference>
<organism evidence="5 6">
    <name type="scientific">Alicyclobacillus tolerans</name>
    <dbReference type="NCBI Taxonomy" id="90970"/>
    <lineage>
        <taxon>Bacteria</taxon>
        <taxon>Bacillati</taxon>
        <taxon>Bacillota</taxon>
        <taxon>Bacilli</taxon>
        <taxon>Bacillales</taxon>
        <taxon>Alicyclobacillaceae</taxon>
        <taxon>Alicyclobacillus</taxon>
    </lineage>
</organism>
<comment type="function">
    <text evidence="4">Methyltransferase required for the conversion of demethylmenaquinol (DMKH2) to menaquinol (MKH2).</text>
</comment>
<dbReference type="PROSITE" id="PS01184">
    <property type="entry name" value="UBIE_2"/>
    <property type="match status" value="1"/>
</dbReference>
<dbReference type="InterPro" id="IPR004033">
    <property type="entry name" value="UbiE/COQ5_MeTrFase"/>
</dbReference>
<keyword evidence="2 4" id="KW-0808">Transferase</keyword>
<keyword evidence="4" id="KW-0474">Menaquinone biosynthesis</keyword>
<keyword evidence="3 4" id="KW-0949">S-adenosyl-L-methionine</keyword>
<dbReference type="InterPro" id="IPR029063">
    <property type="entry name" value="SAM-dependent_MTases_sf"/>
</dbReference>
<dbReference type="GO" id="GO:0008425">
    <property type="term" value="F:2-methoxy-6-polyprenyl-1,4-benzoquinol methyltransferase activity"/>
    <property type="evidence" value="ECO:0007669"/>
    <property type="project" value="UniProtKB-EC"/>
</dbReference>
<dbReference type="PANTHER" id="PTHR43591">
    <property type="entry name" value="METHYLTRANSFERASE"/>
    <property type="match status" value="1"/>
</dbReference>
<name>A0ABT9LZY3_9BACL</name>
<protein>
    <recommendedName>
        <fullName evidence="4">Demethylmenaquinone methyltransferase</fullName>
        <ecNumber evidence="4">2.1.1.163</ecNumber>
    </recommendedName>
</protein>
<dbReference type="Gene3D" id="3.40.50.150">
    <property type="entry name" value="Vaccinia Virus protein VP39"/>
    <property type="match status" value="1"/>
</dbReference>
<evidence type="ECO:0000256" key="3">
    <source>
        <dbReference type="ARBA" id="ARBA00022691"/>
    </source>
</evidence>
<dbReference type="NCBIfam" id="NF001243">
    <property type="entry name" value="PRK00216.1-4"/>
    <property type="match status" value="1"/>
</dbReference>
<reference evidence="5 6" key="1">
    <citation type="submission" date="2023-07" db="EMBL/GenBank/DDBJ databases">
        <title>Genomic Encyclopedia of Type Strains, Phase IV (KMG-IV): sequencing the most valuable type-strain genomes for metagenomic binning, comparative biology and taxonomic classification.</title>
        <authorList>
            <person name="Goeker M."/>
        </authorList>
    </citation>
    <scope>NUCLEOTIDE SEQUENCE [LARGE SCALE GENOMIC DNA]</scope>
    <source>
        <strain evidence="5 6">DSM 25924</strain>
    </source>
</reference>
<dbReference type="GO" id="GO:0043770">
    <property type="term" value="F:demethylmenaquinone methyltransferase activity"/>
    <property type="evidence" value="ECO:0007669"/>
    <property type="project" value="UniProtKB-EC"/>
</dbReference>
<proteinExistence type="inferred from homology"/>
<dbReference type="CDD" id="cd02440">
    <property type="entry name" value="AdoMet_MTases"/>
    <property type="match status" value="1"/>
</dbReference>
<comment type="caution">
    <text evidence="5">The sequence shown here is derived from an EMBL/GenBank/DDBJ whole genome shotgun (WGS) entry which is preliminary data.</text>
</comment>
<feature type="binding site" evidence="4">
    <location>
        <position position="60"/>
    </location>
    <ligand>
        <name>S-adenosyl-L-methionine</name>
        <dbReference type="ChEBI" id="CHEBI:59789"/>
    </ligand>
</feature>
<evidence type="ECO:0000256" key="4">
    <source>
        <dbReference type="HAMAP-Rule" id="MF_01813"/>
    </source>
</evidence>
<dbReference type="NCBIfam" id="TIGR01934">
    <property type="entry name" value="MenG_MenH_UbiE"/>
    <property type="match status" value="1"/>
</dbReference>
<evidence type="ECO:0000256" key="1">
    <source>
        <dbReference type="ARBA" id="ARBA00022603"/>
    </source>
</evidence>
<accession>A0ABT9LZY3</accession>
<comment type="pathway">
    <text evidence="4">Quinol/quinone metabolism; menaquinone biosynthesis; menaquinol from 1,4-dihydroxy-2-naphthoate: step 2/2.</text>
</comment>